<evidence type="ECO:0000313" key="1">
    <source>
        <dbReference type="EMBL" id="KAI7743057.1"/>
    </source>
</evidence>
<proteinExistence type="predicted"/>
<protein>
    <submittedName>
        <fullName evidence="1">Uncharacterized protein</fullName>
    </submittedName>
</protein>
<name>A0AAD5CJL7_AMBAR</name>
<organism evidence="1 2">
    <name type="scientific">Ambrosia artemisiifolia</name>
    <name type="common">Common ragweed</name>
    <dbReference type="NCBI Taxonomy" id="4212"/>
    <lineage>
        <taxon>Eukaryota</taxon>
        <taxon>Viridiplantae</taxon>
        <taxon>Streptophyta</taxon>
        <taxon>Embryophyta</taxon>
        <taxon>Tracheophyta</taxon>
        <taxon>Spermatophyta</taxon>
        <taxon>Magnoliopsida</taxon>
        <taxon>eudicotyledons</taxon>
        <taxon>Gunneridae</taxon>
        <taxon>Pentapetalae</taxon>
        <taxon>asterids</taxon>
        <taxon>campanulids</taxon>
        <taxon>Asterales</taxon>
        <taxon>Asteraceae</taxon>
        <taxon>Asteroideae</taxon>
        <taxon>Heliantheae alliance</taxon>
        <taxon>Heliantheae</taxon>
        <taxon>Ambrosia</taxon>
    </lineage>
</organism>
<dbReference type="Proteomes" id="UP001206925">
    <property type="component" value="Unassembled WGS sequence"/>
</dbReference>
<comment type="caution">
    <text evidence="1">The sequence shown here is derived from an EMBL/GenBank/DDBJ whole genome shotgun (WGS) entry which is preliminary data.</text>
</comment>
<keyword evidence="2" id="KW-1185">Reference proteome</keyword>
<sequence>MTRALFLKAGKPLHKRIQKHDPILLPLHRYMCLKIDNLSKVIHDLVLINHLIFLNSLHNVKHFCRLIRKHHI</sequence>
<dbReference type="AlphaFoldDB" id="A0AAD5CJL7"/>
<reference evidence="1" key="1">
    <citation type="submission" date="2022-06" db="EMBL/GenBank/DDBJ databases">
        <title>Uncovering the hologenomic basis of an extraordinary plant invasion.</title>
        <authorList>
            <person name="Bieker V.C."/>
            <person name="Martin M.D."/>
            <person name="Gilbert T."/>
            <person name="Hodgins K."/>
            <person name="Battlay P."/>
            <person name="Petersen B."/>
            <person name="Wilson J."/>
        </authorList>
    </citation>
    <scope>NUCLEOTIDE SEQUENCE</scope>
    <source>
        <strain evidence="1">AA19_3_7</strain>
        <tissue evidence="1">Leaf</tissue>
    </source>
</reference>
<evidence type="ECO:0000313" key="2">
    <source>
        <dbReference type="Proteomes" id="UP001206925"/>
    </source>
</evidence>
<gene>
    <name evidence="1" type="ORF">M8C21_027447</name>
</gene>
<accession>A0AAD5CJL7</accession>
<dbReference type="EMBL" id="JAMZMK010007831">
    <property type="protein sequence ID" value="KAI7743057.1"/>
    <property type="molecule type" value="Genomic_DNA"/>
</dbReference>